<protein>
    <recommendedName>
        <fullName evidence="4">Lipoprotein</fullName>
    </recommendedName>
</protein>
<dbReference type="STRING" id="658219.SAMN05216212_1150"/>
<evidence type="ECO:0000256" key="1">
    <source>
        <dbReference type="SAM" id="SignalP"/>
    </source>
</evidence>
<evidence type="ECO:0000313" key="2">
    <source>
        <dbReference type="EMBL" id="SDJ91391.1"/>
    </source>
</evidence>
<dbReference type="AlphaFoldDB" id="A0A1G8XLE7"/>
<evidence type="ECO:0008006" key="4">
    <source>
        <dbReference type="Google" id="ProtNLM"/>
    </source>
</evidence>
<organism evidence="2 3">
    <name type="scientific">Microbulbifer yueqingensis</name>
    <dbReference type="NCBI Taxonomy" id="658219"/>
    <lineage>
        <taxon>Bacteria</taxon>
        <taxon>Pseudomonadati</taxon>
        <taxon>Pseudomonadota</taxon>
        <taxon>Gammaproteobacteria</taxon>
        <taxon>Cellvibrionales</taxon>
        <taxon>Microbulbiferaceae</taxon>
        <taxon>Microbulbifer</taxon>
    </lineage>
</organism>
<keyword evidence="3" id="KW-1185">Reference proteome</keyword>
<name>A0A1G8XLE7_9GAMM</name>
<keyword evidence="1" id="KW-0732">Signal</keyword>
<proteinExistence type="predicted"/>
<feature type="chain" id="PRO_5011764443" description="Lipoprotein" evidence="1">
    <location>
        <begin position="27"/>
        <end position="130"/>
    </location>
</feature>
<accession>A0A1G8XLE7</accession>
<dbReference type="Proteomes" id="UP000199305">
    <property type="component" value="Unassembled WGS sequence"/>
</dbReference>
<dbReference type="PROSITE" id="PS51257">
    <property type="entry name" value="PROKAR_LIPOPROTEIN"/>
    <property type="match status" value="1"/>
</dbReference>
<dbReference type="EMBL" id="FNFH01000002">
    <property type="protein sequence ID" value="SDJ91391.1"/>
    <property type="molecule type" value="Genomic_DNA"/>
</dbReference>
<reference evidence="3" key="1">
    <citation type="submission" date="2016-10" db="EMBL/GenBank/DDBJ databases">
        <authorList>
            <person name="Varghese N."/>
            <person name="Submissions S."/>
        </authorList>
    </citation>
    <scope>NUCLEOTIDE SEQUENCE [LARGE SCALE GENOMIC DNA]</scope>
    <source>
        <strain evidence="3">CGMCC 1.10658</strain>
    </source>
</reference>
<dbReference type="OrthoDB" id="5738156at2"/>
<sequence length="130" mass="13457">MERIASLACIGAIVLLAGCSSPRAQGAGVPAVIDPVTDASRAELQGAVSEALGNVPVTLSDSALTSSSLLVIEHSPPRDLRQPHLAGREMQAPVRFRLLLEAGECWLVRLPQGSPRLLEGVSCVPEAVGG</sequence>
<evidence type="ECO:0000313" key="3">
    <source>
        <dbReference type="Proteomes" id="UP000199305"/>
    </source>
</evidence>
<gene>
    <name evidence="2" type="ORF">SAMN05216212_1150</name>
</gene>
<feature type="signal peptide" evidence="1">
    <location>
        <begin position="1"/>
        <end position="26"/>
    </location>
</feature>
<dbReference type="RefSeq" id="WP_091509866.1">
    <property type="nucleotide sequence ID" value="NZ_FNFH01000002.1"/>
</dbReference>